<evidence type="ECO:0000313" key="3">
    <source>
        <dbReference type="Proteomes" id="UP001295794"/>
    </source>
</evidence>
<gene>
    <name evidence="2" type="ORF">MYCIT1_LOCUS23640</name>
</gene>
<comment type="caution">
    <text evidence="2">The sequence shown here is derived from an EMBL/GenBank/DDBJ whole genome shotgun (WGS) entry which is preliminary data.</text>
</comment>
<protein>
    <submittedName>
        <fullName evidence="2">Uncharacterized protein</fullName>
    </submittedName>
</protein>
<keyword evidence="3" id="KW-1185">Reference proteome</keyword>
<feature type="region of interest" description="Disordered" evidence="1">
    <location>
        <begin position="16"/>
        <end position="35"/>
    </location>
</feature>
<name>A0AAD2K3J7_9AGAR</name>
<feature type="region of interest" description="Disordered" evidence="1">
    <location>
        <begin position="287"/>
        <end position="314"/>
    </location>
</feature>
<proteinExistence type="predicted"/>
<dbReference type="AlphaFoldDB" id="A0AAD2K3J7"/>
<feature type="compositionally biased region" description="Polar residues" evidence="1">
    <location>
        <begin position="25"/>
        <end position="35"/>
    </location>
</feature>
<accession>A0AAD2K3J7</accession>
<dbReference type="Proteomes" id="UP001295794">
    <property type="component" value="Unassembled WGS sequence"/>
</dbReference>
<evidence type="ECO:0000313" key="2">
    <source>
        <dbReference type="EMBL" id="CAK5275711.1"/>
    </source>
</evidence>
<dbReference type="EMBL" id="CAVNYO010000405">
    <property type="protein sequence ID" value="CAK5275711.1"/>
    <property type="molecule type" value="Genomic_DNA"/>
</dbReference>
<organism evidence="2 3">
    <name type="scientific">Mycena citricolor</name>
    <dbReference type="NCBI Taxonomy" id="2018698"/>
    <lineage>
        <taxon>Eukaryota</taxon>
        <taxon>Fungi</taxon>
        <taxon>Dikarya</taxon>
        <taxon>Basidiomycota</taxon>
        <taxon>Agaricomycotina</taxon>
        <taxon>Agaricomycetes</taxon>
        <taxon>Agaricomycetidae</taxon>
        <taxon>Agaricales</taxon>
        <taxon>Marasmiineae</taxon>
        <taxon>Mycenaceae</taxon>
        <taxon>Mycena</taxon>
    </lineage>
</organism>
<reference evidence="2" key="1">
    <citation type="submission" date="2023-11" db="EMBL/GenBank/DDBJ databases">
        <authorList>
            <person name="De Vega J J."/>
            <person name="De Vega J J."/>
        </authorList>
    </citation>
    <scope>NUCLEOTIDE SEQUENCE</scope>
</reference>
<evidence type="ECO:0000256" key="1">
    <source>
        <dbReference type="SAM" id="MobiDB-lite"/>
    </source>
</evidence>
<sequence>MRHDWSSGISSIHRRHDHELCDQPENASSLTTTDKSSTVGILPWVKTTGSETPPVPKRPSQLIEDYPQSVLLSPQNAITNAHEHVRHKPAPPVLRARKRLSGHDRSQQREMSPQERNWWSSPYLRMLSTPIRQCYLTKCYLPSDLLIRLVPMRLPPTFRLAQKDLTHAIVPDGLLNSKYQARKPGRAFYVVCRKDAFGALRHPKMYRRLNAAPSGRLADHISHLLRVRVLQELEILARGAKRALTDKRRPQDPDLLRRLTRTEWEDVKTTNVLRYPGALAVLIIPPVNRDPTTKSRPETADALSTKPSPTPTRAFKPPPPLSVLHPSADPVQNRIPTHEIVTHESSTDTYWEQERERRAGIEARAKRAALPAIDSLIETMESIKPAPPSSLQIEEQGEIDVQPHAEEQIPLYNGIALFPDRAQRAYAHKLLTRILTLESTRRGLQPDLRPKKKSRREIKSSHAFLLCADPPVDAAALGVALWRLRMWESGGDKIGDHLERWPWTKDLSL</sequence>